<feature type="domain" description="CheW-like" evidence="1">
    <location>
        <begin position="24"/>
        <end position="141"/>
    </location>
</feature>
<name>A0A563VR33_9CYAN</name>
<evidence type="ECO:0000313" key="3">
    <source>
        <dbReference type="Proteomes" id="UP000320055"/>
    </source>
</evidence>
<dbReference type="InterPro" id="IPR036061">
    <property type="entry name" value="CheW-like_dom_sf"/>
</dbReference>
<dbReference type="AlphaFoldDB" id="A0A563VR33"/>
<accession>A0A563VR33</accession>
<dbReference type="SUPFAM" id="SSF50341">
    <property type="entry name" value="CheW-like"/>
    <property type="match status" value="1"/>
</dbReference>
<evidence type="ECO:0000313" key="2">
    <source>
        <dbReference type="EMBL" id="VEP13883.1"/>
    </source>
</evidence>
<dbReference type="Gene3D" id="2.40.50.180">
    <property type="entry name" value="CheA-289, Domain 4"/>
    <property type="match status" value="1"/>
</dbReference>
<keyword evidence="3" id="KW-1185">Reference proteome</keyword>
<dbReference type="GO" id="GO:0007165">
    <property type="term" value="P:signal transduction"/>
    <property type="evidence" value="ECO:0007669"/>
    <property type="project" value="InterPro"/>
</dbReference>
<organism evidence="2 3">
    <name type="scientific">Hyella patelloides LEGE 07179</name>
    <dbReference type="NCBI Taxonomy" id="945734"/>
    <lineage>
        <taxon>Bacteria</taxon>
        <taxon>Bacillati</taxon>
        <taxon>Cyanobacteriota</taxon>
        <taxon>Cyanophyceae</taxon>
        <taxon>Pleurocapsales</taxon>
        <taxon>Hyellaceae</taxon>
        <taxon>Hyella</taxon>
    </lineage>
</organism>
<dbReference type="EMBL" id="CAACVJ010000140">
    <property type="protein sequence ID" value="VEP13883.1"/>
    <property type="molecule type" value="Genomic_DNA"/>
</dbReference>
<evidence type="ECO:0000259" key="1">
    <source>
        <dbReference type="Pfam" id="PF01584"/>
    </source>
</evidence>
<protein>
    <submittedName>
        <fullName evidence="2">Putative CheW protein</fullName>
    </submittedName>
</protein>
<dbReference type="Proteomes" id="UP000320055">
    <property type="component" value="Unassembled WGS sequence"/>
</dbReference>
<proteinExistence type="predicted"/>
<dbReference type="Pfam" id="PF01584">
    <property type="entry name" value="CheW"/>
    <property type="match status" value="1"/>
</dbReference>
<dbReference type="RefSeq" id="WP_144872137.1">
    <property type="nucleotide sequence ID" value="NZ_LR213970.1"/>
</dbReference>
<dbReference type="Gene3D" id="2.30.30.40">
    <property type="entry name" value="SH3 Domains"/>
    <property type="match status" value="1"/>
</dbReference>
<reference evidence="2 3" key="1">
    <citation type="submission" date="2019-01" db="EMBL/GenBank/DDBJ databases">
        <authorList>
            <person name="Brito A."/>
        </authorList>
    </citation>
    <scope>NUCLEOTIDE SEQUENCE [LARGE SCALE GENOMIC DNA]</scope>
    <source>
        <strain evidence="2">1</strain>
    </source>
</reference>
<dbReference type="InterPro" id="IPR002545">
    <property type="entry name" value="CheW-lke_dom"/>
</dbReference>
<dbReference type="GO" id="GO:0006935">
    <property type="term" value="P:chemotaxis"/>
    <property type="evidence" value="ECO:0007669"/>
    <property type="project" value="InterPro"/>
</dbReference>
<gene>
    <name evidence="2" type="ORF">H1P_2240010</name>
</gene>
<dbReference type="OrthoDB" id="572144at2"/>
<sequence>MLNTISIPQLSSSKNVTQNTSKAVAFKVLNYWFALPIEAVLRIIICPPLDAPLKDCLGLVEWDRQTITVIDLAQKLQDGESEFETAETSSHRFLILTQTQSAELCGFLSNSSPILLDIPLENIRSISASYRQVADLSVISKMAILPQQESEKVLKILLLGNWN</sequence>